<evidence type="ECO:0000313" key="2">
    <source>
        <dbReference type="Proteomes" id="UP000092839"/>
    </source>
</evidence>
<reference evidence="1 2" key="1">
    <citation type="submission" date="2016-07" db="EMBL/GenBank/DDBJ databases">
        <title>Complete genome sequence of Bradyrhizobium icense LMTR 13T, a potential inoculant strain isolated from lima bean (Phaseolus lunatus) in Peru.</title>
        <authorList>
            <person name="Ormeno-Orrillo E."/>
            <person name="Duran D."/>
            <person name="Rogel M.A."/>
            <person name="Rey L."/>
            <person name="Imperial J."/>
            <person name="Ruiz-Argueso T."/>
            <person name="Martinez-Romero E."/>
        </authorList>
    </citation>
    <scope>NUCLEOTIDE SEQUENCE [LARGE SCALE GENOMIC DNA]</scope>
    <source>
        <strain evidence="1 2">LMTR 13</strain>
    </source>
</reference>
<dbReference type="EMBL" id="CP016428">
    <property type="protein sequence ID" value="ANW01185.1"/>
    <property type="molecule type" value="Genomic_DNA"/>
</dbReference>
<name>A0A1B1UEM6_9BRAD</name>
<gene>
    <name evidence="1" type="ORF">LMTR13_14405</name>
</gene>
<organism evidence="1 2">
    <name type="scientific">Bradyrhizobium icense</name>
    <dbReference type="NCBI Taxonomy" id="1274631"/>
    <lineage>
        <taxon>Bacteria</taxon>
        <taxon>Pseudomonadati</taxon>
        <taxon>Pseudomonadota</taxon>
        <taxon>Alphaproteobacteria</taxon>
        <taxon>Hyphomicrobiales</taxon>
        <taxon>Nitrobacteraceae</taxon>
        <taxon>Bradyrhizobium</taxon>
    </lineage>
</organism>
<dbReference type="Gene3D" id="2.60.40.1880">
    <property type="entry name" value="Invasion associated locus B (IalB) protein"/>
    <property type="match status" value="1"/>
</dbReference>
<dbReference type="InterPro" id="IPR010642">
    <property type="entry name" value="Invasion_prot_B"/>
</dbReference>
<accession>A0A1B1UEM6</accession>
<dbReference type="AlphaFoldDB" id="A0A1B1UEM6"/>
<proteinExistence type="predicted"/>
<protein>
    <submittedName>
        <fullName evidence="1">Invasion protein B</fullName>
    </submittedName>
</protein>
<dbReference type="STRING" id="1274631.LMTR13_14405"/>
<dbReference type="InterPro" id="IPR038696">
    <property type="entry name" value="IalB_sf"/>
</dbReference>
<sequence length="190" mass="20670">MHHSLLPGALLSIALASPATNWAMAQAAKPAADEFAVRGQREARAIKYGDWEKVCFKPGGAKMVCRTTIAGHFETGQIAVRVYIVEREDQSTTRLQMFLPVGLYMPAGAKLTVDKGVAHKIPYTWCLTNTCIAGDVANPELLRELENGSNLAVEVVDTNMLAVTTTLPLNQFATVRKGAPIKIFEQSIDE</sequence>
<dbReference type="Proteomes" id="UP000092839">
    <property type="component" value="Chromosome"/>
</dbReference>
<dbReference type="RefSeq" id="WP_065728453.1">
    <property type="nucleotide sequence ID" value="NZ_CP016428.1"/>
</dbReference>
<dbReference type="Pfam" id="PF06776">
    <property type="entry name" value="IalB"/>
    <property type="match status" value="1"/>
</dbReference>
<keyword evidence="2" id="KW-1185">Reference proteome</keyword>
<evidence type="ECO:0000313" key="1">
    <source>
        <dbReference type="EMBL" id="ANW01185.1"/>
    </source>
</evidence>
<dbReference type="KEGG" id="bic:LMTR13_14405"/>
<dbReference type="OrthoDB" id="8017994at2"/>